<accession>A0A0B7FYI5</accession>
<sequence length="328" mass="37012">MPHGDKTGENQTWVARNACELGKEHKHGTRVTAKPLEDSRLQPVAKTEQSSGLGAATRSFVDKLFRRRNTGNPHDREPSHEVSYANALPQKSSLPAKPKQPQEVSLHWWTSGHRHTSSQSSQPTVDREPYTPLGVANPTGPAPPIPPRYDLISHPPDRIRRKSEKESAACRRARERALRHLETDHDIRRFVALRDAPPAQLKPGTWIPGQVNTVNFSREVVPADQRVNSDVDHSGDRTTLELIRSFPKPPRPGPPSRDLLYVRGPLPKPLPYVEPAYKQPPSTQALKTVPRRHYQNARDIPIPPIPSDSEQSGRDSFLELRRKRSYYV</sequence>
<evidence type="ECO:0000256" key="1">
    <source>
        <dbReference type="SAM" id="MobiDB-lite"/>
    </source>
</evidence>
<organism evidence="2 3">
    <name type="scientific">Thanatephorus cucumeris (strain AG1-IB / isolate 7/3/14)</name>
    <name type="common">Lettuce bottom rot fungus</name>
    <name type="synonym">Rhizoctonia solani</name>
    <dbReference type="NCBI Taxonomy" id="1108050"/>
    <lineage>
        <taxon>Eukaryota</taxon>
        <taxon>Fungi</taxon>
        <taxon>Dikarya</taxon>
        <taxon>Basidiomycota</taxon>
        <taxon>Agaricomycotina</taxon>
        <taxon>Agaricomycetes</taxon>
        <taxon>Cantharellales</taxon>
        <taxon>Ceratobasidiaceae</taxon>
        <taxon>Rhizoctonia</taxon>
        <taxon>Rhizoctonia solani AG-1</taxon>
    </lineage>
</organism>
<dbReference type="Proteomes" id="UP000059188">
    <property type="component" value="Unassembled WGS sequence"/>
</dbReference>
<dbReference type="AlphaFoldDB" id="A0A0B7FYI5"/>
<dbReference type="OrthoDB" id="3240285at2759"/>
<feature type="region of interest" description="Disordered" evidence="1">
    <location>
        <begin position="272"/>
        <end position="328"/>
    </location>
</feature>
<proteinExistence type="predicted"/>
<dbReference type="EMBL" id="LN679176">
    <property type="protein sequence ID" value="CEL63006.1"/>
    <property type="molecule type" value="Genomic_DNA"/>
</dbReference>
<feature type="compositionally biased region" description="Basic and acidic residues" evidence="1">
    <location>
        <begin position="311"/>
        <end position="320"/>
    </location>
</feature>
<feature type="region of interest" description="Disordered" evidence="1">
    <location>
        <begin position="20"/>
        <end position="148"/>
    </location>
</feature>
<evidence type="ECO:0000313" key="2">
    <source>
        <dbReference type="EMBL" id="CEL63006.1"/>
    </source>
</evidence>
<reference evidence="2 3" key="1">
    <citation type="submission" date="2014-11" db="EMBL/GenBank/DDBJ databases">
        <authorList>
            <person name="Wibberg Daniel"/>
        </authorList>
    </citation>
    <scope>NUCLEOTIDE SEQUENCE [LARGE SCALE GENOMIC DNA]</scope>
    <source>
        <strain evidence="2">Rhizoctonia solani AG1-IB 7/3/14</strain>
    </source>
</reference>
<name>A0A0B7FYI5_THACB</name>
<protein>
    <submittedName>
        <fullName evidence="2">Uncharacterized protein</fullName>
    </submittedName>
</protein>
<keyword evidence="3" id="KW-1185">Reference proteome</keyword>
<evidence type="ECO:0000313" key="3">
    <source>
        <dbReference type="Proteomes" id="UP000059188"/>
    </source>
</evidence>
<gene>
    <name evidence="2" type="ORF">RSOLAG1IB_10645</name>
</gene>